<evidence type="ECO:0000256" key="4">
    <source>
        <dbReference type="ARBA" id="ARBA00022691"/>
    </source>
</evidence>
<dbReference type="EMBL" id="BMPI01000131">
    <property type="protein sequence ID" value="GGM89553.1"/>
    <property type="molecule type" value="Genomic_DNA"/>
</dbReference>
<comment type="caution">
    <text evidence="6">The sequence shown here is derived from an EMBL/GenBank/DDBJ whole genome shotgun (WGS) entry which is preliminary data.</text>
</comment>
<evidence type="ECO:0000256" key="2">
    <source>
        <dbReference type="ARBA" id="ARBA00022603"/>
    </source>
</evidence>
<sequence>MTATTTPGQTRPGVADLLLALARAATGRDPALRLRAWDGSEAGPVGAPALVLADRAVLRRLFWRPGELGLARAYATGELDVDGDLGEALRLARAEAAAVRRAPWSVRAALGARSAALGLRLGLPGSPPARPPTEAALTGGRHSRQRDQAAVAFHYDLSNEFYQLLLDPSMAYSCAYWPDDGPADLAAAQHAKLELICAKLRLRPGDRLLDVGCGWGSLTAHAARHHGARVTAVTVSARQHAFVTGRIADEGLGGRVEVRRQDYRDPVGGDYDAIAAVEMGEHVGEAGYPAFAARLRGLVRPGGRVLVQQMSRSPGRPGGGAFIEAYIAPDMHMRPLGATVSLLEAVGLEVRSVEAMREHYGRTIRHWLARLEAQWPAAVGLIGLERARIWRLYLTGGAQAFEDGRMGVDQILAVRPLTGADGGAA</sequence>
<reference evidence="6" key="1">
    <citation type="journal article" date="2014" name="Int. J. Syst. Evol. Microbiol.">
        <title>Complete genome sequence of Corynebacterium casei LMG S-19264T (=DSM 44701T), isolated from a smear-ripened cheese.</title>
        <authorList>
            <consortium name="US DOE Joint Genome Institute (JGI-PGF)"/>
            <person name="Walter F."/>
            <person name="Albersmeier A."/>
            <person name="Kalinowski J."/>
            <person name="Ruckert C."/>
        </authorList>
    </citation>
    <scope>NUCLEOTIDE SEQUENCE</scope>
    <source>
        <strain evidence="6">JCM 19831</strain>
    </source>
</reference>
<dbReference type="GO" id="GO:0008168">
    <property type="term" value="F:methyltransferase activity"/>
    <property type="evidence" value="ECO:0007669"/>
    <property type="project" value="UniProtKB-KW"/>
</dbReference>
<keyword evidence="4" id="KW-0949">S-adenosyl-L-methionine</keyword>
<dbReference type="InterPro" id="IPR003333">
    <property type="entry name" value="CMAS"/>
</dbReference>
<keyword evidence="2" id="KW-0489">Methyltransferase</keyword>
<keyword evidence="7" id="KW-1185">Reference proteome</keyword>
<dbReference type="Gene3D" id="3.40.50.150">
    <property type="entry name" value="Vaccinia Virus protein VP39"/>
    <property type="match status" value="1"/>
</dbReference>
<evidence type="ECO:0000313" key="6">
    <source>
        <dbReference type="EMBL" id="GGM89553.1"/>
    </source>
</evidence>
<dbReference type="Proteomes" id="UP000642070">
    <property type="component" value="Unassembled WGS sequence"/>
</dbReference>
<reference evidence="6" key="2">
    <citation type="submission" date="2020-09" db="EMBL/GenBank/DDBJ databases">
        <authorList>
            <person name="Sun Q."/>
            <person name="Ohkuma M."/>
        </authorList>
    </citation>
    <scope>NUCLEOTIDE SEQUENCE</scope>
    <source>
        <strain evidence="6">JCM 19831</strain>
    </source>
</reference>
<evidence type="ECO:0000256" key="3">
    <source>
        <dbReference type="ARBA" id="ARBA00022679"/>
    </source>
</evidence>
<dbReference type="CDD" id="cd02440">
    <property type="entry name" value="AdoMet_MTases"/>
    <property type="match status" value="1"/>
</dbReference>
<dbReference type="SUPFAM" id="SSF55718">
    <property type="entry name" value="SCP-like"/>
    <property type="match status" value="1"/>
</dbReference>
<dbReference type="InterPro" id="IPR050723">
    <property type="entry name" value="CFA/CMAS"/>
</dbReference>
<dbReference type="GO" id="GO:0032259">
    <property type="term" value="P:methylation"/>
    <property type="evidence" value="ECO:0007669"/>
    <property type="project" value="UniProtKB-KW"/>
</dbReference>
<dbReference type="Pfam" id="PF02353">
    <property type="entry name" value="CMAS"/>
    <property type="match status" value="1"/>
</dbReference>
<proteinExistence type="inferred from homology"/>
<comment type="similarity">
    <text evidence="1">Belongs to the CFA/CMAS family.</text>
</comment>
<dbReference type="PANTHER" id="PTHR43667:SF1">
    <property type="entry name" value="CYCLOPROPANE-FATTY-ACYL-PHOSPHOLIPID SYNTHASE"/>
    <property type="match status" value="1"/>
</dbReference>
<keyword evidence="5" id="KW-0443">Lipid metabolism</keyword>
<gene>
    <name evidence="6" type="primary">cfa</name>
    <name evidence="6" type="ORF">GCM10007977_109480</name>
</gene>
<name>A0A917X890_9ACTN</name>
<accession>A0A917X890</accession>
<protein>
    <submittedName>
        <fullName evidence="6">Cyclopropane-fatty-acyl-phospholipid synthase</fullName>
    </submittedName>
</protein>
<dbReference type="RefSeq" id="WP_190258074.1">
    <property type="nucleotide sequence ID" value="NZ_BMPI01000131.1"/>
</dbReference>
<dbReference type="PANTHER" id="PTHR43667">
    <property type="entry name" value="CYCLOPROPANE-FATTY-ACYL-PHOSPHOLIPID SYNTHASE"/>
    <property type="match status" value="1"/>
</dbReference>
<dbReference type="SUPFAM" id="SSF53335">
    <property type="entry name" value="S-adenosyl-L-methionine-dependent methyltransferases"/>
    <property type="match status" value="1"/>
</dbReference>
<dbReference type="InterPro" id="IPR036527">
    <property type="entry name" value="SCP2_sterol-bd_dom_sf"/>
</dbReference>
<evidence type="ECO:0000256" key="1">
    <source>
        <dbReference type="ARBA" id="ARBA00010815"/>
    </source>
</evidence>
<keyword evidence="3" id="KW-0808">Transferase</keyword>
<dbReference type="GO" id="GO:0008610">
    <property type="term" value="P:lipid biosynthetic process"/>
    <property type="evidence" value="ECO:0007669"/>
    <property type="project" value="InterPro"/>
</dbReference>
<dbReference type="PIRSF" id="PIRSF003085">
    <property type="entry name" value="CMAS"/>
    <property type="match status" value="1"/>
</dbReference>
<organism evidence="6 7">
    <name type="scientific">Dactylosporangium sucinum</name>
    <dbReference type="NCBI Taxonomy" id="1424081"/>
    <lineage>
        <taxon>Bacteria</taxon>
        <taxon>Bacillati</taxon>
        <taxon>Actinomycetota</taxon>
        <taxon>Actinomycetes</taxon>
        <taxon>Micromonosporales</taxon>
        <taxon>Micromonosporaceae</taxon>
        <taxon>Dactylosporangium</taxon>
    </lineage>
</organism>
<evidence type="ECO:0000313" key="7">
    <source>
        <dbReference type="Proteomes" id="UP000642070"/>
    </source>
</evidence>
<evidence type="ECO:0000256" key="5">
    <source>
        <dbReference type="ARBA" id="ARBA00023098"/>
    </source>
</evidence>
<dbReference type="AlphaFoldDB" id="A0A917X890"/>
<dbReference type="InterPro" id="IPR029063">
    <property type="entry name" value="SAM-dependent_MTases_sf"/>
</dbReference>